<gene>
    <name evidence="17" type="primary">AATK</name>
</gene>
<evidence type="ECO:0000259" key="16">
    <source>
        <dbReference type="PROSITE" id="PS50011"/>
    </source>
</evidence>
<feature type="domain" description="Protein kinase" evidence="16">
    <location>
        <begin position="87"/>
        <end position="357"/>
    </location>
</feature>
<dbReference type="GO" id="GO:0005737">
    <property type="term" value="C:cytoplasm"/>
    <property type="evidence" value="ECO:0007669"/>
    <property type="project" value="UniProtKB-ARBA"/>
</dbReference>
<feature type="region of interest" description="Disordered" evidence="15">
    <location>
        <begin position="1192"/>
        <end position="1248"/>
    </location>
</feature>
<evidence type="ECO:0000313" key="18">
    <source>
        <dbReference type="Proteomes" id="UP000694404"/>
    </source>
</evidence>
<dbReference type="InterPro" id="IPR042817">
    <property type="entry name" value="LMTK1_c"/>
</dbReference>
<sequence>MHGCAQLCVPVLCSRLPLPSTLCPAQEFENAEGEDYMTEFSVQGSPATQNGPEVYILPLTEVSLPMAKQPGHSVQLLKSTDLGRHSLLYLKEIGHGWFGKVFLGEVNLGLSSTQVVVKELKVSASVQDQMQFLEEAQPYRALQHTNLLQCLAQCAEVTPYLLVMEFCPLGDLKGYLRSCQVADSMAPDPLTLQRMACEVACGVLHLHKNHYVHSDLALRNCLLTADLTVKVGDYGLAHCKYKDDYFVTADQLWVPLRWIAPELIDEVHGNLLIVDQTKSSNIWSLGVTIWELFELGNQPYYRYSDRQVLTYAIKEQQLKLPKPHLTLLLSERWYEVMQFCWLQPEQRPTAEEVHLLLSYLCAKGATEAEEEFERRWNSMKPNSSSSTSHHGTEVSSFPLLEQFSAEGFHSDGDDVLTVMETSQGLNFEYKWEPSKAECFQVPTGALSPSSATQYQDLYYPGCPSLHTPSVVPILGTHSPSLSSKYYIRIEGPSEGRTELDYAMCSYSPDCEYGFPAKGSHWQAKGGQDGGAYDSDNSPTVSLTMEPLLGPAPPSEGSWEHPDYYSYQSHSKEPPYYQPSPGDGADHYLLEEEPLEAGSKEWQVPSFQKNIFEDPLGISPSVNCAYGPPGYEEPHPAPLAGRLLECVGQKVAMQRQHWTSDSLAKNNRSNCPPPCEPPANDSWCYRHMITFQGLMAEPLDSVPCDEAQLRDALQERSPLGMDPSGPVDMEHAEAGAACQLSESTTVLAEGAALPLSPGEWAVPYAHTEGNPCEDCTQIPSEASEAAGQAPGDIAVESGKSITSDLDRTPDKTFSSTSFPDMDDCSDEDTAELTSGVFTDFSGDYVERADVIASFKSLQKQVGTPDSLDIPSTASSCEVFSLISYVPSSQPKALDSGYDTENYESPEFVLKEPHEPREPETFTHLGKSPVGLAVGEGDGVASEMHLSSSFSAELHGLSEKNPYRDSAYFSDYDTDAERYLKEDEDSDGSEAQDREAGCFQLDAQGLGSSPSQNSDGEEPAQPSDTPDSPLGASVPSKSFFLSPVVTSPEGTALLVLAKAGEEEFVQEGLSGLLGEAVAPSSEPEGPEHPLEEPGVQVAPEGEPEDEEEDTEDSDESDEELRCYNIQEQSEESEDEPAAVPIVVAESHSTRNLRSLLKMPNLLSQTFCEDLERKKKAVSFYDDVTIYLFDQESPTRELSDQTFPKVTAPSLQPMQSNSTSPTSPMDRLSTSDDSSDGNASEESGGFEWDDDFPLMPVKSSLMTSLTVTPVMPVSAVPSLPSLVPVQKQVPPIQFSRFTVSPAPVSRFSITHVSDSDIESVGGEGWGWVLSPIGSWE</sequence>
<dbReference type="GO" id="GO:0004674">
    <property type="term" value="F:protein serine/threonine kinase activity"/>
    <property type="evidence" value="ECO:0007669"/>
    <property type="project" value="UniProtKB-KW"/>
</dbReference>
<feature type="compositionally biased region" description="Polar residues" evidence="15">
    <location>
        <begin position="1197"/>
        <end position="1220"/>
    </location>
</feature>
<dbReference type="InterPro" id="IPR008266">
    <property type="entry name" value="Tyr_kinase_AS"/>
</dbReference>
<proteinExistence type="predicted"/>
<keyword evidence="9 14" id="KW-0067">ATP-binding</keyword>
<dbReference type="EC" id="2.7.11.1" evidence="2"/>
<dbReference type="Gene3D" id="3.30.200.20">
    <property type="entry name" value="Phosphorylase Kinase, domain 1"/>
    <property type="match status" value="1"/>
</dbReference>
<dbReference type="GO" id="GO:0007420">
    <property type="term" value="P:brain development"/>
    <property type="evidence" value="ECO:0007669"/>
    <property type="project" value="TreeGrafter"/>
</dbReference>
<evidence type="ECO:0000256" key="10">
    <source>
        <dbReference type="ARBA" id="ARBA00022989"/>
    </source>
</evidence>
<feature type="region of interest" description="Disordered" evidence="15">
    <location>
        <begin position="1074"/>
        <end position="1117"/>
    </location>
</feature>
<dbReference type="PROSITE" id="PS00109">
    <property type="entry name" value="PROTEIN_KINASE_TYR"/>
    <property type="match status" value="1"/>
</dbReference>
<feature type="binding site" evidence="14">
    <location>
        <position position="118"/>
    </location>
    <ligand>
        <name>ATP</name>
        <dbReference type="ChEBI" id="CHEBI:30616"/>
    </ligand>
</feature>
<keyword evidence="8" id="KW-0418">Kinase</keyword>
<name>A0A8C0H1S0_CHEAB</name>
<feature type="compositionally biased region" description="Acidic residues" evidence="15">
    <location>
        <begin position="1099"/>
        <end position="1116"/>
    </location>
</feature>
<evidence type="ECO:0000256" key="5">
    <source>
        <dbReference type="ARBA" id="ARBA00022679"/>
    </source>
</evidence>
<reference evidence="17" key="2">
    <citation type="submission" date="2025-09" db="UniProtKB">
        <authorList>
            <consortium name="Ensembl"/>
        </authorList>
    </citation>
    <scope>IDENTIFICATION</scope>
</reference>
<dbReference type="PROSITE" id="PS00107">
    <property type="entry name" value="PROTEIN_KINASE_ATP"/>
    <property type="match status" value="1"/>
</dbReference>
<dbReference type="InterPro" id="IPR011009">
    <property type="entry name" value="Kinase-like_dom_sf"/>
</dbReference>
<dbReference type="PRINTS" id="PR00109">
    <property type="entry name" value="TYRKINASE"/>
</dbReference>
<keyword evidence="5" id="KW-0808">Transferase</keyword>
<evidence type="ECO:0000256" key="14">
    <source>
        <dbReference type="PROSITE-ProRule" id="PRU10141"/>
    </source>
</evidence>
<organism evidence="17 18">
    <name type="scientific">Chelonoidis abingdonii</name>
    <name type="common">Abingdon island giant tortoise</name>
    <name type="synonym">Testudo abingdonii</name>
    <dbReference type="NCBI Taxonomy" id="106734"/>
    <lineage>
        <taxon>Eukaryota</taxon>
        <taxon>Metazoa</taxon>
        <taxon>Chordata</taxon>
        <taxon>Craniata</taxon>
        <taxon>Vertebrata</taxon>
        <taxon>Euteleostomi</taxon>
        <taxon>Archelosauria</taxon>
        <taxon>Testudinata</taxon>
        <taxon>Testudines</taxon>
        <taxon>Cryptodira</taxon>
        <taxon>Durocryptodira</taxon>
        <taxon>Testudinoidea</taxon>
        <taxon>Testudinidae</taxon>
        <taxon>Chelonoidis</taxon>
    </lineage>
</organism>
<dbReference type="CDD" id="cd05087">
    <property type="entry name" value="PTKc_Aatyk1"/>
    <property type="match status" value="1"/>
</dbReference>
<dbReference type="FunFam" id="3.30.200.20:FF:000275">
    <property type="entry name" value="Apoptosis associated tyrosine kinase"/>
    <property type="match status" value="1"/>
</dbReference>
<dbReference type="PANTHER" id="PTHR24417">
    <property type="entry name" value="SERINE/THREONINE-PROTEIN KINASE LMTK1"/>
    <property type="match status" value="1"/>
</dbReference>
<keyword evidence="4" id="KW-0597">Phosphoprotein</keyword>
<evidence type="ECO:0000256" key="12">
    <source>
        <dbReference type="ARBA" id="ARBA00047899"/>
    </source>
</evidence>
<feature type="region of interest" description="Disordered" evidence="15">
    <location>
        <begin position="521"/>
        <end position="564"/>
    </location>
</feature>
<dbReference type="GO" id="GO:0016020">
    <property type="term" value="C:membrane"/>
    <property type="evidence" value="ECO:0007669"/>
    <property type="project" value="UniProtKB-SubCell"/>
</dbReference>
<evidence type="ECO:0000256" key="9">
    <source>
        <dbReference type="ARBA" id="ARBA00022840"/>
    </source>
</evidence>
<keyword evidence="6" id="KW-0812">Transmembrane</keyword>
<feature type="region of interest" description="Disordered" evidence="15">
    <location>
        <begin position="1000"/>
        <end position="1034"/>
    </location>
</feature>
<comment type="catalytic activity">
    <reaction evidence="13">
        <text>L-seryl-[protein] + ATP = O-phospho-L-seryl-[protein] + ADP + H(+)</text>
        <dbReference type="Rhea" id="RHEA:17989"/>
        <dbReference type="Rhea" id="RHEA-COMP:9863"/>
        <dbReference type="Rhea" id="RHEA-COMP:11604"/>
        <dbReference type="ChEBI" id="CHEBI:15378"/>
        <dbReference type="ChEBI" id="CHEBI:29999"/>
        <dbReference type="ChEBI" id="CHEBI:30616"/>
        <dbReference type="ChEBI" id="CHEBI:83421"/>
        <dbReference type="ChEBI" id="CHEBI:456216"/>
        <dbReference type="EC" id="2.7.11.1"/>
    </reaction>
</comment>
<evidence type="ECO:0000256" key="11">
    <source>
        <dbReference type="ARBA" id="ARBA00023136"/>
    </source>
</evidence>
<comment type="subcellular location">
    <subcellularLocation>
        <location evidence="1">Membrane</location>
        <topology evidence="1">Single-pass membrane protein</topology>
    </subcellularLocation>
</comment>
<keyword evidence="10" id="KW-1133">Transmembrane helix</keyword>
<protein>
    <recommendedName>
        <fullName evidence="2">non-specific serine/threonine protein kinase</fullName>
        <ecNumber evidence="2">2.7.11.1</ecNumber>
    </recommendedName>
</protein>
<dbReference type="PANTHER" id="PTHR24417:SF0">
    <property type="entry name" value="SERINE_THREONINE-PROTEIN KINASE LMTK1"/>
    <property type="match status" value="1"/>
</dbReference>
<reference evidence="17" key="1">
    <citation type="submission" date="2025-08" db="UniProtKB">
        <authorList>
            <consortium name="Ensembl"/>
        </authorList>
    </citation>
    <scope>IDENTIFICATION</scope>
</reference>
<evidence type="ECO:0000256" key="3">
    <source>
        <dbReference type="ARBA" id="ARBA00022527"/>
    </source>
</evidence>
<comment type="catalytic activity">
    <reaction evidence="12">
        <text>L-threonyl-[protein] + ATP = O-phospho-L-threonyl-[protein] + ADP + H(+)</text>
        <dbReference type="Rhea" id="RHEA:46608"/>
        <dbReference type="Rhea" id="RHEA-COMP:11060"/>
        <dbReference type="Rhea" id="RHEA-COMP:11605"/>
        <dbReference type="ChEBI" id="CHEBI:15378"/>
        <dbReference type="ChEBI" id="CHEBI:30013"/>
        <dbReference type="ChEBI" id="CHEBI:30616"/>
        <dbReference type="ChEBI" id="CHEBI:61977"/>
        <dbReference type="ChEBI" id="CHEBI:456216"/>
        <dbReference type="EC" id="2.7.11.1"/>
    </reaction>
</comment>
<keyword evidence="7 14" id="KW-0547">Nucleotide-binding</keyword>
<feature type="region of interest" description="Disordered" evidence="15">
    <location>
        <begin position="912"/>
        <end position="934"/>
    </location>
</feature>
<dbReference type="Pfam" id="PF07714">
    <property type="entry name" value="PK_Tyr_Ser-Thr"/>
    <property type="match status" value="1"/>
</dbReference>
<dbReference type="GO" id="GO:0004713">
    <property type="term" value="F:protein tyrosine kinase activity"/>
    <property type="evidence" value="ECO:0007669"/>
    <property type="project" value="InterPro"/>
</dbReference>
<keyword evidence="11" id="KW-0472">Membrane</keyword>
<dbReference type="GeneTree" id="ENSGT00940000154244"/>
<dbReference type="GO" id="GO:0012505">
    <property type="term" value="C:endomembrane system"/>
    <property type="evidence" value="ECO:0007669"/>
    <property type="project" value="UniProtKB-ARBA"/>
</dbReference>
<evidence type="ECO:0000256" key="7">
    <source>
        <dbReference type="ARBA" id="ARBA00022741"/>
    </source>
</evidence>
<dbReference type="Gene3D" id="1.10.510.10">
    <property type="entry name" value="Transferase(Phosphotransferase) domain 1"/>
    <property type="match status" value="1"/>
</dbReference>
<dbReference type="Proteomes" id="UP000694404">
    <property type="component" value="Unplaced"/>
</dbReference>
<evidence type="ECO:0000256" key="15">
    <source>
        <dbReference type="SAM" id="MobiDB-lite"/>
    </source>
</evidence>
<accession>A0A8C0H1S0</accession>
<evidence type="ECO:0000256" key="1">
    <source>
        <dbReference type="ARBA" id="ARBA00004167"/>
    </source>
</evidence>
<keyword evidence="18" id="KW-1185">Reference proteome</keyword>
<feature type="region of interest" description="Disordered" evidence="15">
    <location>
        <begin position="797"/>
        <end position="826"/>
    </location>
</feature>
<dbReference type="InterPro" id="IPR001245">
    <property type="entry name" value="Ser-Thr/Tyr_kinase_cat_dom"/>
</dbReference>
<evidence type="ECO:0000256" key="2">
    <source>
        <dbReference type="ARBA" id="ARBA00012513"/>
    </source>
</evidence>
<evidence type="ECO:0000313" key="17">
    <source>
        <dbReference type="Ensembl" id="ENSCABP00000017581.1"/>
    </source>
</evidence>
<evidence type="ECO:0000256" key="13">
    <source>
        <dbReference type="ARBA" id="ARBA00048679"/>
    </source>
</evidence>
<dbReference type="InterPro" id="IPR000719">
    <property type="entry name" value="Prot_kinase_dom"/>
</dbReference>
<dbReference type="InterPro" id="IPR017441">
    <property type="entry name" value="Protein_kinase_ATP_BS"/>
</dbReference>
<evidence type="ECO:0000256" key="6">
    <source>
        <dbReference type="ARBA" id="ARBA00022692"/>
    </source>
</evidence>
<evidence type="ECO:0000256" key="4">
    <source>
        <dbReference type="ARBA" id="ARBA00022553"/>
    </source>
</evidence>
<dbReference type="SUPFAM" id="SSF56112">
    <property type="entry name" value="Protein kinase-like (PK-like)"/>
    <property type="match status" value="1"/>
</dbReference>
<dbReference type="Ensembl" id="ENSCABT00000019280.1">
    <property type="protein sequence ID" value="ENSCABP00000017581.1"/>
    <property type="gene ID" value="ENSCABG00000013044.1"/>
</dbReference>
<dbReference type="PROSITE" id="PS50011">
    <property type="entry name" value="PROTEIN_KINASE_DOM"/>
    <property type="match status" value="1"/>
</dbReference>
<dbReference type="OMA" id="SGECMNC"/>
<dbReference type="GO" id="GO:0005524">
    <property type="term" value="F:ATP binding"/>
    <property type="evidence" value="ECO:0007669"/>
    <property type="project" value="UniProtKB-UniRule"/>
</dbReference>
<keyword evidence="3" id="KW-0723">Serine/threonine-protein kinase</keyword>
<dbReference type="FunFam" id="1.10.510.10:FF:000347">
    <property type="entry name" value="Apoptosis associated tyrosine kinase"/>
    <property type="match status" value="1"/>
</dbReference>
<evidence type="ECO:0000256" key="8">
    <source>
        <dbReference type="ARBA" id="ARBA00022777"/>
    </source>
</evidence>